<dbReference type="Proteomes" id="UP001497392">
    <property type="component" value="Unassembled WGS sequence"/>
</dbReference>
<dbReference type="EMBL" id="CAXHTA020000018">
    <property type="protein sequence ID" value="CAL5228212.1"/>
    <property type="molecule type" value="Genomic_DNA"/>
</dbReference>
<organism evidence="7 8">
    <name type="scientific">Coccomyxa viridis</name>
    <dbReference type="NCBI Taxonomy" id="1274662"/>
    <lineage>
        <taxon>Eukaryota</taxon>
        <taxon>Viridiplantae</taxon>
        <taxon>Chlorophyta</taxon>
        <taxon>core chlorophytes</taxon>
        <taxon>Trebouxiophyceae</taxon>
        <taxon>Trebouxiophyceae incertae sedis</taxon>
        <taxon>Coccomyxaceae</taxon>
        <taxon>Coccomyxa</taxon>
    </lineage>
</organism>
<dbReference type="EC" id="1.6.5.2" evidence="2"/>
<feature type="compositionally biased region" description="Polar residues" evidence="5">
    <location>
        <begin position="10"/>
        <end position="28"/>
    </location>
</feature>
<protein>
    <recommendedName>
        <fullName evidence="2">NAD(P)H dehydrogenase (quinone)</fullName>
        <ecNumber evidence="2">1.6.5.2</ecNumber>
    </recommendedName>
</protein>
<evidence type="ECO:0000256" key="2">
    <source>
        <dbReference type="ARBA" id="ARBA00012648"/>
    </source>
</evidence>
<gene>
    <name evidence="7" type="primary">g11300</name>
    <name evidence="7" type="ORF">VP750_LOCUS10118</name>
</gene>
<comment type="catalytic activity">
    <reaction evidence="4">
        <text>a quinone + NADPH + H(+) = a quinol + NADP(+)</text>
        <dbReference type="Rhea" id="RHEA:46164"/>
        <dbReference type="ChEBI" id="CHEBI:15378"/>
        <dbReference type="ChEBI" id="CHEBI:24646"/>
        <dbReference type="ChEBI" id="CHEBI:57783"/>
        <dbReference type="ChEBI" id="CHEBI:58349"/>
        <dbReference type="ChEBI" id="CHEBI:132124"/>
        <dbReference type="EC" id="1.6.5.2"/>
    </reaction>
</comment>
<accession>A0ABP1GA95</accession>
<feature type="region of interest" description="Disordered" evidence="5">
    <location>
        <begin position="1"/>
        <end position="40"/>
    </location>
</feature>
<dbReference type="NCBIfam" id="TIGR01755">
    <property type="entry name" value="flav_wrbA"/>
    <property type="match status" value="1"/>
</dbReference>
<sequence>MGKGGGNVLSCFTNSEPASAPKDQSTPAQEPKPSIKEDQPRKMATNKIFIIFYSTYGHIYNMAQSVLKGVNSVEGVEGTLYQVQETLPDEILAKMHAAPKPDVPIMDPHDLPNADGLMFGFPTRFGGMPSQMKALFDATGSLWTKGALDGKPGAMFTGTASQGGGQETTISNSLSNLVHHGMIFVPAGYGMGQELFSNEEARGGSAWGAGTLANGDGSRQPSKIELDFAEYQGKRFAQVVKKLAVKAA</sequence>
<dbReference type="PANTHER" id="PTHR30546:SF23">
    <property type="entry name" value="FLAVOPROTEIN-LIKE PROTEIN YCP4-RELATED"/>
    <property type="match status" value="1"/>
</dbReference>
<evidence type="ECO:0000256" key="4">
    <source>
        <dbReference type="ARBA" id="ARBA00048983"/>
    </source>
</evidence>
<dbReference type="InterPro" id="IPR029039">
    <property type="entry name" value="Flavoprotein-like_sf"/>
</dbReference>
<dbReference type="NCBIfam" id="NF002999">
    <property type="entry name" value="PRK03767.1"/>
    <property type="match status" value="1"/>
</dbReference>
<evidence type="ECO:0000313" key="7">
    <source>
        <dbReference type="EMBL" id="CAL5228212.1"/>
    </source>
</evidence>
<evidence type="ECO:0000256" key="5">
    <source>
        <dbReference type="SAM" id="MobiDB-lite"/>
    </source>
</evidence>
<dbReference type="PROSITE" id="PS50902">
    <property type="entry name" value="FLAVODOXIN_LIKE"/>
    <property type="match status" value="1"/>
</dbReference>
<dbReference type="InterPro" id="IPR010089">
    <property type="entry name" value="Flavoprotein_WrbA-like"/>
</dbReference>
<reference evidence="7 8" key="1">
    <citation type="submission" date="2024-06" db="EMBL/GenBank/DDBJ databases">
        <authorList>
            <person name="Kraege A."/>
            <person name="Thomma B."/>
        </authorList>
    </citation>
    <scope>NUCLEOTIDE SEQUENCE [LARGE SCALE GENOMIC DNA]</scope>
</reference>
<name>A0ABP1GA95_9CHLO</name>
<dbReference type="SUPFAM" id="SSF52218">
    <property type="entry name" value="Flavoproteins"/>
    <property type="match status" value="1"/>
</dbReference>
<dbReference type="Gene3D" id="3.40.50.360">
    <property type="match status" value="1"/>
</dbReference>
<dbReference type="Pfam" id="PF03358">
    <property type="entry name" value="FMN_red"/>
    <property type="match status" value="1"/>
</dbReference>
<evidence type="ECO:0000256" key="3">
    <source>
        <dbReference type="ARBA" id="ARBA00047678"/>
    </source>
</evidence>
<evidence type="ECO:0000256" key="1">
    <source>
        <dbReference type="ARBA" id="ARBA00006961"/>
    </source>
</evidence>
<dbReference type="InterPro" id="IPR008254">
    <property type="entry name" value="Flavodoxin/NO_synth"/>
</dbReference>
<comment type="caution">
    <text evidence="7">The sequence shown here is derived from an EMBL/GenBank/DDBJ whole genome shotgun (WGS) entry which is preliminary data.</text>
</comment>
<feature type="domain" description="Flavodoxin-like" evidence="6">
    <location>
        <begin position="48"/>
        <end position="236"/>
    </location>
</feature>
<dbReference type="PANTHER" id="PTHR30546">
    <property type="entry name" value="FLAVODOXIN-RELATED PROTEIN WRBA-RELATED"/>
    <property type="match status" value="1"/>
</dbReference>
<dbReference type="InterPro" id="IPR005025">
    <property type="entry name" value="FMN_Rdtase-like_dom"/>
</dbReference>
<comment type="catalytic activity">
    <reaction evidence="3">
        <text>a quinone + NADH + H(+) = a quinol + NAD(+)</text>
        <dbReference type="Rhea" id="RHEA:46160"/>
        <dbReference type="ChEBI" id="CHEBI:15378"/>
        <dbReference type="ChEBI" id="CHEBI:24646"/>
        <dbReference type="ChEBI" id="CHEBI:57540"/>
        <dbReference type="ChEBI" id="CHEBI:57945"/>
        <dbReference type="ChEBI" id="CHEBI:132124"/>
        <dbReference type="EC" id="1.6.5.2"/>
    </reaction>
</comment>
<proteinExistence type="inferred from homology"/>
<comment type="similarity">
    <text evidence="1">Belongs to the WrbA family.</text>
</comment>
<evidence type="ECO:0000259" key="6">
    <source>
        <dbReference type="PROSITE" id="PS50902"/>
    </source>
</evidence>
<evidence type="ECO:0000313" key="8">
    <source>
        <dbReference type="Proteomes" id="UP001497392"/>
    </source>
</evidence>
<keyword evidence="8" id="KW-1185">Reference proteome</keyword>